<gene>
    <name evidence="3" type="ORF">ACFOUR_17970</name>
</gene>
<feature type="transmembrane region" description="Helical" evidence="2">
    <location>
        <begin position="21"/>
        <end position="40"/>
    </location>
</feature>
<protein>
    <submittedName>
        <fullName evidence="3">Right-handed parallel beta-helix repeat-containing protein</fullName>
    </submittedName>
</protein>
<dbReference type="Gene3D" id="2.160.20.10">
    <property type="entry name" value="Single-stranded right-handed beta-helix, Pectin lyase-like"/>
    <property type="match status" value="1"/>
</dbReference>
<dbReference type="GeneID" id="73901615"/>
<accession>A0ABD5NU52</accession>
<dbReference type="SUPFAM" id="SSF51126">
    <property type="entry name" value="Pectin lyase-like"/>
    <property type="match status" value="1"/>
</dbReference>
<dbReference type="EMBL" id="JBHSAQ010000016">
    <property type="protein sequence ID" value="MFC3960245.1"/>
    <property type="molecule type" value="Genomic_DNA"/>
</dbReference>
<dbReference type="Proteomes" id="UP001595846">
    <property type="component" value="Unassembled WGS sequence"/>
</dbReference>
<sequence length="502" mass="53849">MNETDRASRLTGNRETSRRRYLLGAGTALGSLGLVSGASGRAAGATGYETITVGAGETYRKSLSDDETWENKLIDITAPGAGYRITASANNFEIRNIGIRGRWDHDPGSQAFVVYVPNAGATGRIENCYVGDGATGTDPGGLFVHRKHRGTLTVDRFTVQGMGDNGIYASAPGYGGASNGGQGDVHIRNSYAANNRSSGFRLGSSGSTIENSSMWGNDRGLWCLFDHVRATNCDMGDNGIDVRVGSGSQEAGGPYGELTVDSCRYGTTQIERSQNAIYGSSLGSPRRRGPADVGAPASAEAAARGAPVTGDENETTPDRNVHTLDVAGQFAYRVEVSGEIRPADGHTRWLTEGESYGDDWAEWWLSGSDSARTVWEFTGEITSLEIDDHDGTTELRTLAVDGEELDHGEYVDTGPHRLDVAGQFAYRVEVSGEIRPVDAHAKWLNEGEAYGDDWAEWWLSGSDSARTVWEFTGEITNLDVDDYDGVTDVRTLAVDGEPIDEV</sequence>
<evidence type="ECO:0000256" key="2">
    <source>
        <dbReference type="SAM" id="Phobius"/>
    </source>
</evidence>
<dbReference type="InterPro" id="IPR006311">
    <property type="entry name" value="TAT_signal"/>
</dbReference>
<dbReference type="RefSeq" id="WP_256532523.1">
    <property type="nucleotide sequence ID" value="NZ_CP101824.1"/>
</dbReference>
<keyword evidence="4" id="KW-1185">Reference proteome</keyword>
<reference evidence="3 4" key="1">
    <citation type="journal article" date="2019" name="Int. J. Syst. Evol. Microbiol.">
        <title>The Global Catalogue of Microorganisms (GCM) 10K type strain sequencing project: providing services to taxonomists for standard genome sequencing and annotation.</title>
        <authorList>
            <consortium name="The Broad Institute Genomics Platform"/>
            <consortium name="The Broad Institute Genome Sequencing Center for Infectious Disease"/>
            <person name="Wu L."/>
            <person name="Ma J."/>
        </authorList>
    </citation>
    <scope>NUCLEOTIDE SEQUENCE [LARGE SCALE GENOMIC DNA]</scope>
    <source>
        <strain evidence="3 4">IBRC-M 10256</strain>
    </source>
</reference>
<organism evidence="3 4">
    <name type="scientific">Halovivax cerinus</name>
    <dbReference type="NCBI Taxonomy" id="1487865"/>
    <lineage>
        <taxon>Archaea</taxon>
        <taxon>Methanobacteriati</taxon>
        <taxon>Methanobacteriota</taxon>
        <taxon>Stenosarchaea group</taxon>
        <taxon>Halobacteria</taxon>
        <taxon>Halobacteriales</taxon>
        <taxon>Natrialbaceae</taxon>
        <taxon>Halovivax</taxon>
    </lineage>
</organism>
<dbReference type="InterPro" id="IPR012334">
    <property type="entry name" value="Pectin_lyas_fold"/>
</dbReference>
<proteinExistence type="predicted"/>
<keyword evidence="2" id="KW-0812">Transmembrane</keyword>
<evidence type="ECO:0000313" key="3">
    <source>
        <dbReference type="EMBL" id="MFC3960245.1"/>
    </source>
</evidence>
<dbReference type="PROSITE" id="PS51318">
    <property type="entry name" value="TAT"/>
    <property type="match status" value="1"/>
</dbReference>
<keyword evidence="2" id="KW-1133">Transmembrane helix</keyword>
<dbReference type="AlphaFoldDB" id="A0ABD5NU52"/>
<feature type="compositionally biased region" description="Low complexity" evidence="1">
    <location>
        <begin position="291"/>
        <end position="307"/>
    </location>
</feature>
<name>A0ABD5NU52_9EURY</name>
<keyword evidence="2" id="KW-0472">Membrane</keyword>
<evidence type="ECO:0000256" key="1">
    <source>
        <dbReference type="SAM" id="MobiDB-lite"/>
    </source>
</evidence>
<feature type="region of interest" description="Disordered" evidence="1">
    <location>
        <begin position="279"/>
        <end position="318"/>
    </location>
</feature>
<dbReference type="InterPro" id="IPR011050">
    <property type="entry name" value="Pectin_lyase_fold/virulence"/>
</dbReference>
<comment type="caution">
    <text evidence="3">The sequence shown here is derived from an EMBL/GenBank/DDBJ whole genome shotgun (WGS) entry which is preliminary data.</text>
</comment>
<evidence type="ECO:0000313" key="4">
    <source>
        <dbReference type="Proteomes" id="UP001595846"/>
    </source>
</evidence>